<dbReference type="SUPFAM" id="SSF53474">
    <property type="entry name" value="alpha/beta-Hydrolases"/>
    <property type="match status" value="1"/>
</dbReference>
<dbReference type="GO" id="GO:0006508">
    <property type="term" value="P:proteolysis"/>
    <property type="evidence" value="ECO:0007669"/>
    <property type="project" value="InterPro"/>
</dbReference>
<dbReference type="AlphaFoldDB" id="A0A430BR67"/>
<organism evidence="2 3">
    <name type="scientific">Sphingobium yanoikuyae</name>
    <name type="common">Sphingomonas yanoikuyae</name>
    <dbReference type="NCBI Taxonomy" id="13690"/>
    <lineage>
        <taxon>Bacteria</taxon>
        <taxon>Pseudomonadati</taxon>
        <taxon>Pseudomonadota</taxon>
        <taxon>Alphaproteobacteria</taxon>
        <taxon>Sphingomonadales</taxon>
        <taxon>Sphingomonadaceae</taxon>
        <taxon>Sphingobium</taxon>
    </lineage>
</organism>
<reference evidence="2 3" key="1">
    <citation type="submission" date="2018-07" db="EMBL/GenBank/DDBJ databases">
        <title>Genomic and Epidemiologic Investigation of an Indolent Hospital Outbreak.</title>
        <authorList>
            <person name="Johnson R.C."/>
            <person name="Deming C."/>
            <person name="Conlan S."/>
            <person name="Zellmer C.J."/>
            <person name="Michelin A.V."/>
            <person name="Lee-Lin S."/>
            <person name="Thomas P.J."/>
            <person name="Park M."/>
            <person name="Weingarten R.A."/>
            <person name="Less J."/>
            <person name="Dekker J.P."/>
            <person name="Frank K.M."/>
            <person name="Musser K.A."/>
            <person name="Mcquiston J.R."/>
            <person name="Henderson D.K."/>
            <person name="Lau A.F."/>
            <person name="Palmore T.N."/>
            <person name="Segre J.A."/>
        </authorList>
    </citation>
    <scope>NUCLEOTIDE SEQUENCE [LARGE SCALE GENOMIC DNA]</scope>
    <source>
        <strain evidence="2 3">SK-NIH.Env6_1116</strain>
    </source>
</reference>
<evidence type="ECO:0000313" key="3">
    <source>
        <dbReference type="Proteomes" id="UP000287401"/>
    </source>
</evidence>
<keyword evidence="1" id="KW-0732">Signal</keyword>
<gene>
    <name evidence="2" type="ORF">DAH51_17770</name>
</gene>
<dbReference type="Proteomes" id="UP000287401">
    <property type="component" value="Unassembled WGS sequence"/>
</dbReference>
<dbReference type="Gene3D" id="3.40.50.1820">
    <property type="entry name" value="alpha/beta hydrolase"/>
    <property type="match status" value="1"/>
</dbReference>
<name>A0A430BR67_SPHYA</name>
<sequence length="508" mass="54888">MRSLLSASIAAITLASPTASLCAADKPAQTQASEPAAEKRVITNHILTTANGAKLPYTATAGTLLLKDKQGKPGASLFYVAYTVAPKAGERRPVTFFYNGGPGSSSIWLHMASFAPVRVPVDVEAQGREGGGRMPRLAPNPDSLLDTTDMVFLDAVGTGYSRGLDPQGGKLYWGNDQDAAAFTQAIRRYVEINNRWLSPKYLFGESYGTTRSAMVSYRLIDSGMPVDGVILMSSILNFAQRAPGLDRMDINYLPSYAATAWYHGKVDRGTGLEAHVARARQFAQGPYAAALAKGQDIGAQEHESVIAQMASLTGLSPDYLREADLHVSPDRFRKELLRDRGAVTGGFDTRFTGSEGDNAADMAQSDPADDAISGAIIANFSAYLAHDLGYAPDGDYVVNTPTLFPVWDWSHMPPGGPRQNAMANVAIDLGAAMRRAPQMRVLSLSGYYDLSTPFFATEFDLAHLYLPPALRPNLISRHYASGHMLYLDGKTFNDVTRDVRGFIQAKSD</sequence>
<feature type="chain" id="PRO_5019034696" evidence="1">
    <location>
        <begin position="24"/>
        <end position="508"/>
    </location>
</feature>
<protein>
    <submittedName>
        <fullName evidence="2">Peptidase S10</fullName>
    </submittedName>
</protein>
<evidence type="ECO:0000256" key="1">
    <source>
        <dbReference type="SAM" id="SignalP"/>
    </source>
</evidence>
<comment type="caution">
    <text evidence="2">The sequence shown here is derived from an EMBL/GenBank/DDBJ whole genome shotgun (WGS) entry which is preliminary data.</text>
</comment>
<evidence type="ECO:0000313" key="2">
    <source>
        <dbReference type="EMBL" id="RSU55211.1"/>
    </source>
</evidence>
<proteinExistence type="predicted"/>
<dbReference type="GO" id="GO:0004185">
    <property type="term" value="F:serine-type carboxypeptidase activity"/>
    <property type="evidence" value="ECO:0007669"/>
    <property type="project" value="InterPro"/>
</dbReference>
<dbReference type="Pfam" id="PF00450">
    <property type="entry name" value="Peptidase_S10"/>
    <property type="match status" value="1"/>
</dbReference>
<accession>A0A430BR67</accession>
<dbReference type="RefSeq" id="WP_069335648.1">
    <property type="nucleotide sequence ID" value="NZ_JARQWY010000028.1"/>
</dbReference>
<dbReference type="InterPro" id="IPR029058">
    <property type="entry name" value="AB_hydrolase_fold"/>
</dbReference>
<dbReference type="InterPro" id="IPR001563">
    <property type="entry name" value="Peptidase_S10"/>
</dbReference>
<feature type="signal peptide" evidence="1">
    <location>
        <begin position="1"/>
        <end position="23"/>
    </location>
</feature>
<dbReference type="EMBL" id="QRAL01000021">
    <property type="protein sequence ID" value="RSU55211.1"/>
    <property type="molecule type" value="Genomic_DNA"/>
</dbReference>